<comment type="caution">
    <text evidence="9">The sequence shown here is derived from an EMBL/GenBank/DDBJ whole genome shotgun (WGS) entry which is preliminary data.</text>
</comment>
<reference evidence="9 10" key="1">
    <citation type="journal article" date="2013" name="Curr. Biol.">
        <title>The Genome of the Foraminiferan Reticulomyxa filosa.</title>
        <authorList>
            <person name="Glockner G."/>
            <person name="Hulsmann N."/>
            <person name="Schleicher M."/>
            <person name="Noegel A.A."/>
            <person name="Eichinger L."/>
            <person name="Gallinger C."/>
            <person name="Pawlowski J."/>
            <person name="Sierra R."/>
            <person name="Euteneuer U."/>
            <person name="Pillet L."/>
            <person name="Moustafa A."/>
            <person name="Platzer M."/>
            <person name="Groth M."/>
            <person name="Szafranski K."/>
            <person name="Schliwa M."/>
        </authorList>
    </citation>
    <scope>NUCLEOTIDE SEQUENCE [LARGE SCALE GENOMIC DNA]</scope>
</reference>
<dbReference type="GO" id="GO:0004352">
    <property type="term" value="F:glutamate dehydrogenase (NAD+) activity"/>
    <property type="evidence" value="ECO:0007669"/>
    <property type="project" value="TreeGrafter"/>
</dbReference>
<dbReference type="InterPro" id="IPR006097">
    <property type="entry name" value="Glu/Leu/Phe/Val/Trp_DH_dimer"/>
</dbReference>
<accession>X6PF13</accession>
<dbReference type="InterPro" id="IPR046346">
    <property type="entry name" value="Aminoacid_DH-like_N_sf"/>
</dbReference>
<evidence type="ECO:0000256" key="1">
    <source>
        <dbReference type="ARBA" id="ARBA00006382"/>
    </source>
</evidence>
<dbReference type="GO" id="GO:0005739">
    <property type="term" value="C:mitochondrion"/>
    <property type="evidence" value="ECO:0007669"/>
    <property type="project" value="TreeGrafter"/>
</dbReference>
<dbReference type="Pfam" id="PF02812">
    <property type="entry name" value="ELFV_dehydrog_N"/>
    <property type="match status" value="1"/>
</dbReference>
<dbReference type="OrthoDB" id="6718861at2759"/>
<evidence type="ECO:0000256" key="3">
    <source>
        <dbReference type="ARBA" id="ARBA00023002"/>
    </source>
</evidence>
<organism evidence="9 10">
    <name type="scientific">Reticulomyxa filosa</name>
    <dbReference type="NCBI Taxonomy" id="46433"/>
    <lineage>
        <taxon>Eukaryota</taxon>
        <taxon>Sar</taxon>
        <taxon>Rhizaria</taxon>
        <taxon>Retaria</taxon>
        <taxon>Foraminifera</taxon>
        <taxon>Monothalamids</taxon>
        <taxon>Reticulomyxidae</taxon>
        <taxon>Reticulomyxa</taxon>
    </lineage>
</organism>
<name>X6PF13_RETFI</name>
<gene>
    <name evidence="9" type="ORF">RFI_00366</name>
</gene>
<dbReference type="AlphaFoldDB" id="X6PF13"/>
<keyword evidence="10" id="KW-1185">Reference proteome</keyword>
<feature type="domain" description="Glutamate/phenylalanine/leucine/valine/L-tryptophan dehydrogenase C-terminal" evidence="8">
    <location>
        <begin position="118"/>
        <end position="320"/>
    </location>
</feature>
<dbReference type="SUPFAM" id="SSF51735">
    <property type="entry name" value="NAD(P)-binding Rossmann-fold domains"/>
    <property type="match status" value="1"/>
</dbReference>
<keyword evidence="7" id="KW-0472">Membrane</keyword>
<protein>
    <recommendedName>
        <fullName evidence="2">glutamate dehydrogenase [NAD(P)(+)]</fullName>
        <ecNumber evidence="2">1.4.1.3</ecNumber>
    </recommendedName>
</protein>
<keyword evidence="7" id="KW-0812">Transmembrane</keyword>
<keyword evidence="7" id="KW-1133">Transmembrane helix</keyword>
<sequence>MEKVIRSYAAELICFQVIGPGIDVPAPDVGTGPREMAWIRDQYQMMERGDPDGPGIVTGKPREVGGIDGRIEATGLGVYFALKHFFDRIADFRNDLRFEKKFEKIEKLFVCFFFFLKKIIYHFILICICKKNKHMKICCGFGNVGYHSAKFISQDCKVIAIGEYNGYLYDGDGIDVEELRKYWIKHHTFEGYSKGTFSKEASEVLLCECDILVPAAKEMVIHENNMKSIKTKVIAEAANGPTSYQAHQYLTQNGIIILPDLYVNAGGVLVSYFEWLKNLSHVRWGRLSRRMDGNRGLAIATALKQVTTLTPGMERLITEGVIYHYYLFFFFFFSPCQIYLLIRVASCIFIYVYVCKGK</sequence>
<comment type="catalytic activity">
    <reaction evidence="4">
        <text>L-glutamate + NAD(+) + H2O = 2-oxoglutarate + NH4(+) + NADH + H(+)</text>
        <dbReference type="Rhea" id="RHEA:15133"/>
        <dbReference type="ChEBI" id="CHEBI:15377"/>
        <dbReference type="ChEBI" id="CHEBI:15378"/>
        <dbReference type="ChEBI" id="CHEBI:16810"/>
        <dbReference type="ChEBI" id="CHEBI:28938"/>
        <dbReference type="ChEBI" id="CHEBI:29985"/>
        <dbReference type="ChEBI" id="CHEBI:57540"/>
        <dbReference type="ChEBI" id="CHEBI:57945"/>
        <dbReference type="EC" id="1.4.1.3"/>
    </reaction>
</comment>
<evidence type="ECO:0000313" key="9">
    <source>
        <dbReference type="EMBL" id="ETO36698.1"/>
    </source>
</evidence>
<dbReference type="SMART" id="SM00839">
    <property type="entry name" value="ELFV_dehydrog"/>
    <property type="match status" value="1"/>
</dbReference>
<dbReference type="Pfam" id="PF00208">
    <property type="entry name" value="ELFV_dehydrog"/>
    <property type="match status" value="1"/>
</dbReference>
<keyword evidence="3 6" id="KW-0560">Oxidoreductase</keyword>
<evidence type="ECO:0000313" key="10">
    <source>
        <dbReference type="Proteomes" id="UP000023152"/>
    </source>
</evidence>
<dbReference type="PRINTS" id="PR00082">
    <property type="entry name" value="GLFDHDRGNASE"/>
</dbReference>
<dbReference type="SUPFAM" id="SSF53223">
    <property type="entry name" value="Aminoacid dehydrogenase-like, N-terminal domain"/>
    <property type="match status" value="1"/>
</dbReference>
<dbReference type="EC" id="1.4.1.3" evidence="2"/>
<evidence type="ECO:0000259" key="8">
    <source>
        <dbReference type="SMART" id="SM00839"/>
    </source>
</evidence>
<dbReference type="Gene3D" id="3.40.50.720">
    <property type="entry name" value="NAD(P)-binding Rossmann-like Domain"/>
    <property type="match status" value="1"/>
</dbReference>
<dbReference type="InterPro" id="IPR036291">
    <property type="entry name" value="NAD(P)-bd_dom_sf"/>
</dbReference>
<evidence type="ECO:0000256" key="7">
    <source>
        <dbReference type="SAM" id="Phobius"/>
    </source>
</evidence>
<dbReference type="Proteomes" id="UP000023152">
    <property type="component" value="Unassembled WGS sequence"/>
</dbReference>
<dbReference type="InterPro" id="IPR006096">
    <property type="entry name" value="Glu/Leu/Phe/Val/Trp_DH_C"/>
</dbReference>
<dbReference type="GO" id="GO:0006538">
    <property type="term" value="P:L-glutamate catabolic process"/>
    <property type="evidence" value="ECO:0007669"/>
    <property type="project" value="TreeGrafter"/>
</dbReference>
<evidence type="ECO:0000256" key="5">
    <source>
        <dbReference type="ARBA" id="ARBA00048577"/>
    </source>
</evidence>
<dbReference type="InterPro" id="IPR006095">
    <property type="entry name" value="Glu/Leu/Phe/Val/Trp_DH"/>
</dbReference>
<feature type="transmembrane region" description="Helical" evidence="7">
    <location>
        <begin position="325"/>
        <end position="354"/>
    </location>
</feature>
<dbReference type="Gene3D" id="3.40.50.10860">
    <property type="entry name" value="Leucine Dehydrogenase, chain A, domain 1"/>
    <property type="match status" value="1"/>
</dbReference>
<dbReference type="PANTHER" id="PTHR11606">
    <property type="entry name" value="GLUTAMATE DEHYDROGENASE"/>
    <property type="match status" value="1"/>
</dbReference>
<proteinExistence type="inferred from homology"/>
<comment type="catalytic activity">
    <reaction evidence="5">
        <text>L-glutamate + NADP(+) + H2O = 2-oxoglutarate + NH4(+) + NADPH + H(+)</text>
        <dbReference type="Rhea" id="RHEA:11612"/>
        <dbReference type="ChEBI" id="CHEBI:15377"/>
        <dbReference type="ChEBI" id="CHEBI:15378"/>
        <dbReference type="ChEBI" id="CHEBI:16810"/>
        <dbReference type="ChEBI" id="CHEBI:28938"/>
        <dbReference type="ChEBI" id="CHEBI:29985"/>
        <dbReference type="ChEBI" id="CHEBI:57783"/>
        <dbReference type="ChEBI" id="CHEBI:58349"/>
        <dbReference type="EC" id="1.4.1.3"/>
    </reaction>
</comment>
<dbReference type="PANTHER" id="PTHR11606:SF13">
    <property type="entry name" value="GLUTAMATE DEHYDROGENASE 1, MITOCHONDRIAL"/>
    <property type="match status" value="1"/>
</dbReference>
<comment type="similarity">
    <text evidence="1 6">Belongs to the Glu/Leu/Phe/Val dehydrogenases family.</text>
</comment>
<evidence type="ECO:0000256" key="6">
    <source>
        <dbReference type="RuleBase" id="RU004417"/>
    </source>
</evidence>
<evidence type="ECO:0000256" key="4">
    <source>
        <dbReference type="ARBA" id="ARBA00047867"/>
    </source>
</evidence>
<feature type="transmembrane region" description="Helical" evidence="7">
    <location>
        <begin position="108"/>
        <end position="126"/>
    </location>
</feature>
<dbReference type="EMBL" id="ASPP01000380">
    <property type="protein sequence ID" value="ETO36698.1"/>
    <property type="molecule type" value="Genomic_DNA"/>
</dbReference>
<evidence type="ECO:0000256" key="2">
    <source>
        <dbReference type="ARBA" id="ARBA00012889"/>
    </source>
</evidence>